<dbReference type="SUPFAM" id="SSF46785">
    <property type="entry name" value="Winged helix' DNA-binding domain"/>
    <property type="match status" value="1"/>
</dbReference>
<gene>
    <name evidence="1" type="ORF">LWF01_08210</name>
</gene>
<dbReference type="Pfam" id="PF12840">
    <property type="entry name" value="HTH_20"/>
    <property type="match status" value="1"/>
</dbReference>
<protein>
    <submittedName>
        <fullName evidence="1">MarR family transcriptional regulator</fullName>
    </submittedName>
</protein>
<dbReference type="InterPro" id="IPR011991">
    <property type="entry name" value="ArsR-like_HTH"/>
</dbReference>
<dbReference type="InterPro" id="IPR036388">
    <property type="entry name" value="WH-like_DNA-bd_sf"/>
</dbReference>
<dbReference type="CDD" id="cd00090">
    <property type="entry name" value="HTH_ARSR"/>
    <property type="match status" value="1"/>
</dbReference>
<dbReference type="Proteomes" id="UP001209083">
    <property type="component" value="Chromosome"/>
</dbReference>
<organism evidence="1 2">
    <name type="scientific">Saxibacter everestensis</name>
    <dbReference type="NCBI Taxonomy" id="2909229"/>
    <lineage>
        <taxon>Bacteria</taxon>
        <taxon>Bacillati</taxon>
        <taxon>Actinomycetota</taxon>
        <taxon>Actinomycetes</taxon>
        <taxon>Micrococcales</taxon>
        <taxon>Brevibacteriaceae</taxon>
        <taxon>Saxibacter</taxon>
    </lineage>
</organism>
<dbReference type="PANTHER" id="PTHR30363:SF28">
    <property type="entry name" value="TRANSCRIPTIONAL REGULATORY PROTEIN-RELATED"/>
    <property type="match status" value="1"/>
</dbReference>
<dbReference type="EMBL" id="CP090958">
    <property type="protein sequence ID" value="WGW13724.1"/>
    <property type="molecule type" value="Genomic_DNA"/>
</dbReference>
<dbReference type="PANTHER" id="PTHR30363">
    <property type="entry name" value="HTH-TYPE TRANSCRIPTIONAL REGULATOR SRLR-RELATED"/>
    <property type="match status" value="1"/>
</dbReference>
<keyword evidence="2" id="KW-1185">Reference proteome</keyword>
<evidence type="ECO:0000313" key="1">
    <source>
        <dbReference type="EMBL" id="WGW13724.1"/>
    </source>
</evidence>
<accession>A0ABY8QZE8</accession>
<dbReference type="Gene3D" id="1.10.10.10">
    <property type="entry name" value="Winged helix-like DNA-binding domain superfamily/Winged helix DNA-binding domain"/>
    <property type="match status" value="1"/>
</dbReference>
<evidence type="ECO:0000313" key="2">
    <source>
        <dbReference type="Proteomes" id="UP001209083"/>
    </source>
</evidence>
<proteinExistence type="predicted"/>
<reference evidence="1 2" key="1">
    <citation type="submission" date="2023-05" db="EMBL/GenBank/DDBJ databases">
        <title>Lithophilousrod everest ZFBP1038 complete genpme.</title>
        <authorList>
            <person name="Tian M."/>
        </authorList>
    </citation>
    <scope>NUCLEOTIDE SEQUENCE [LARGE SCALE GENOMIC DNA]</scope>
    <source>
        <strain evidence="1 2">ZFBP1038</strain>
    </source>
</reference>
<dbReference type="InterPro" id="IPR050313">
    <property type="entry name" value="Carb_Metab_HTH_regulators"/>
</dbReference>
<sequence>MNIPDVHPGAASAASAGRLSGVAVADAPAHRAASEDVRTRQRVLAAVLAHGPITASKLAAELGLTPAAIRRHLDALQDDGHIDVRSLKGTTAKRGRPARQYVVTDSGHSYLGNSYNDLASAALKFVREMGGPNAVAEFAGQRSDEMERKYLPLVESAGSDIASRSRALAAALSADGYAASASPVASGTPMEAMQLCQGHCPVQQIAAEFPEFCEAERQTFARLLGVDVRRLSTLAGGAHVCTTHIPTSIANRPLGEVENNRPVHQHNNEGV</sequence>
<name>A0ABY8QZE8_9MICO</name>
<dbReference type="InterPro" id="IPR036390">
    <property type="entry name" value="WH_DNA-bd_sf"/>
</dbReference>
<dbReference type="RefSeq" id="WP_349640547.1">
    <property type="nucleotide sequence ID" value="NZ_CP090958.1"/>
</dbReference>